<gene>
    <name evidence="1" type="ORF">I3842_04G085200</name>
</gene>
<dbReference type="Proteomes" id="UP000811246">
    <property type="component" value="Chromosome 4"/>
</dbReference>
<reference evidence="1" key="1">
    <citation type="submission" date="2021-01" db="EMBL/GenBank/DDBJ databases">
        <authorList>
            <person name="Lovell J.T."/>
            <person name="Bentley N."/>
            <person name="Bhattarai G."/>
            <person name="Jenkins J.W."/>
            <person name="Sreedasyam A."/>
            <person name="Alarcon Y."/>
            <person name="Bock C."/>
            <person name="Boston L."/>
            <person name="Carlson J."/>
            <person name="Cervantes K."/>
            <person name="Clermont K."/>
            <person name="Krom N."/>
            <person name="Kubenka K."/>
            <person name="Mamidi S."/>
            <person name="Mattison C."/>
            <person name="Monteros M."/>
            <person name="Pisani C."/>
            <person name="Plott C."/>
            <person name="Rajasekar S."/>
            <person name="Rhein H.S."/>
            <person name="Rohla C."/>
            <person name="Song M."/>
            <person name="Hilaire R.S."/>
            <person name="Shu S."/>
            <person name="Wells L."/>
            <person name="Wang X."/>
            <person name="Webber J."/>
            <person name="Heerema R.J."/>
            <person name="Klein P."/>
            <person name="Conner P."/>
            <person name="Grauke L."/>
            <person name="Grimwood J."/>
            <person name="Schmutz J."/>
            <person name="Randall J.J."/>
        </authorList>
    </citation>
    <scope>NUCLEOTIDE SEQUENCE</scope>
    <source>
        <tissue evidence="1">Leaf</tissue>
    </source>
</reference>
<evidence type="ECO:0000313" key="2">
    <source>
        <dbReference type="Proteomes" id="UP000811246"/>
    </source>
</evidence>
<sequence>MNREFWISLIFRNPTPPSDVGLHNSDHAIHFLFYFPSEEPDKKVLMSWLILLMTAFGACTTESKCIGMLATTCRNRNILAPFDRSLCCQPLSLSLILFRSLSK</sequence>
<evidence type="ECO:0000313" key="1">
    <source>
        <dbReference type="EMBL" id="KAG6717176.1"/>
    </source>
</evidence>
<dbReference type="AlphaFoldDB" id="A0A922FAZ3"/>
<proteinExistence type="predicted"/>
<protein>
    <submittedName>
        <fullName evidence="1">Uncharacterized protein</fullName>
    </submittedName>
</protein>
<organism evidence="1 2">
    <name type="scientific">Carya illinoinensis</name>
    <name type="common">Pecan</name>
    <dbReference type="NCBI Taxonomy" id="32201"/>
    <lineage>
        <taxon>Eukaryota</taxon>
        <taxon>Viridiplantae</taxon>
        <taxon>Streptophyta</taxon>
        <taxon>Embryophyta</taxon>
        <taxon>Tracheophyta</taxon>
        <taxon>Spermatophyta</taxon>
        <taxon>Magnoliopsida</taxon>
        <taxon>eudicotyledons</taxon>
        <taxon>Gunneridae</taxon>
        <taxon>Pentapetalae</taxon>
        <taxon>rosids</taxon>
        <taxon>fabids</taxon>
        <taxon>Fagales</taxon>
        <taxon>Juglandaceae</taxon>
        <taxon>Carya</taxon>
    </lineage>
</organism>
<accession>A0A922FAZ3</accession>
<comment type="caution">
    <text evidence="1">The sequence shown here is derived from an EMBL/GenBank/DDBJ whole genome shotgun (WGS) entry which is preliminary data.</text>
</comment>
<name>A0A922FAZ3_CARIL</name>
<dbReference type="EMBL" id="CM031828">
    <property type="protein sequence ID" value="KAG6717176.1"/>
    <property type="molecule type" value="Genomic_DNA"/>
</dbReference>